<gene>
    <name evidence="2" type="ORF">GALL_411520</name>
</gene>
<keyword evidence="1" id="KW-0472">Membrane</keyword>
<keyword evidence="1" id="KW-0812">Transmembrane</keyword>
<dbReference type="AlphaFoldDB" id="A0A1J5QI18"/>
<keyword evidence="1" id="KW-1133">Transmembrane helix</keyword>
<reference evidence="2" key="1">
    <citation type="submission" date="2016-10" db="EMBL/GenBank/DDBJ databases">
        <title>Sequence of Gallionella enrichment culture.</title>
        <authorList>
            <person name="Poehlein A."/>
            <person name="Muehling M."/>
            <person name="Daniel R."/>
        </authorList>
    </citation>
    <scope>NUCLEOTIDE SEQUENCE</scope>
</reference>
<sequence>MRVVSRGTEAEIAVTVHERVEARRAMLRRRQQAFVGIIGMFLLTVGSSMFGLVSPWLILLPVVGGALYLVSVRRAKVAEQLFARRQATRATHNRDVALRPSTLSFAKTVLEPIVETPQLSSTVHVVERGASSWQPAQIPVPTYMTAPKAVRAHRVIDLTKPGAWTTEQQTAEAARLAAIAPSRDEVFDQVTADAAANEISARAANQ</sequence>
<feature type="transmembrane region" description="Helical" evidence="1">
    <location>
        <begin position="56"/>
        <end position="75"/>
    </location>
</feature>
<comment type="caution">
    <text evidence="2">The sequence shown here is derived from an EMBL/GenBank/DDBJ whole genome shotgun (WGS) entry which is preliminary data.</text>
</comment>
<feature type="transmembrane region" description="Helical" evidence="1">
    <location>
        <begin position="33"/>
        <end position="50"/>
    </location>
</feature>
<organism evidence="2">
    <name type="scientific">mine drainage metagenome</name>
    <dbReference type="NCBI Taxonomy" id="410659"/>
    <lineage>
        <taxon>unclassified sequences</taxon>
        <taxon>metagenomes</taxon>
        <taxon>ecological metagenomes</taxon>
    </lineage>
</organism>
<accession>A0A1J5QI18</accession>
<dbReference type="EMBL" id="MLJW01001682">
    <property type="protein sequence ID" value="OIQ77155.1"/>
    <property type="molecule type" value="Genomic_DNA"/>
</dbReference>
<evidence type="ECO:0000313" key="2">
    <source>
        <dbReference type="EMBL" id="OIQ77155.1"/>
    </source>
</evidence>
<evidence type="ECO:0000256" key="1">
    <source>
        <dbReference type="SAM" id="Phobius"/>
    </source>
</evidence>
<name>A0A1J5QI18_9ZZZZ</name>
<protein>
    <submittedName>
        <fullName evidence="2">Uncharacterized protein</fullName>
    </submittedName>
</protein>
<proteinExistence type="predicted"/>